<comment type="caution">
    <text evidence="1">The sequence shown here is derived from an EMBL/GenBank/DDBJ whole genome shotgun (WGS) entry which is preliminary data.</text>
</comment>
<dbReference type="Proteomes" id="UP000192566">
    <property type="component" value="Unassembled WGS sequence"/>
</dbReference>
<sequence length="415" mass="41869">MVVDLAAHPHITAGVALASAAVIAAGPMAQHLPDLHLAQQLRQVSVSDIQLTDASSALDLFSGVENELASLAGGAAAATLPAATVGAFANPITTWANVFQTAANNLGVLGRDWLLNPFPVASQVVLNELGFGNTFAIAINTAGSAFWSTLVSNGKTGLVRTMFTAGTDLAGGNLSGAIAAWTNLENAIFTGAGEDFLSALAAPGNITANLNKLVTELFSVTGLSNSVVLPISYFGYVVPTALGDTAQGVINAVQAGDPVGVLSALVNAPANITGDLVNGFTSIAGAPWNGLIGGPVNPGFAWNLGVELPQLLSQSIGAKAGQNTSSLIPGAFTTFGQLAQKELTQLWNTATKDLGTIFNKTFPSLNGLATALQGVPAALAPLGSLIGNLTGQVGSVLGNIGAQIGTLLFNLLKLL</sequence>
<gene>
    <name evidence="1" type="ORF">BST25_18270</name>
</gene>
<dbReference type="AlphaFoldDB" id="A0A1X0DEY8"/>
<evidence type="ECO:0000313" key="1">
    <source>
        <dbReference type="EMBL" id="ORA70887.1"/>
    </source>
</evidence>
<keyword evidence="2" id="KW-1185">Reference proteome</keyword>
<proteinExistence type="predicted"/>
<evidence type="ECO:0008006" key="3">
    <source>
        <dbReference type="Google" id="ProtNLM"/>
    </source>
</evidence>
<organism evidence="1 2">
    <name type="scientific">Mycobacterium heidelbergense</name>
    <dbReference type="NCBI Taxonomy" id="53376"/>
    <lineage>
        <taxon>Bacteria</taxon>
        <taxon>Bacillati</taxon>
        <taxon>Actinomycetota</taxon>
        <taxon>Actinomycetes</taxon>
        <taxon>Mycobacteriales</taxon>
        <taxon>Mycobacteriaceae</taxon>
        <taxon>Mycobacterium</taxon>
        <taxon>Mycobacterium simiae complex</taxon>
    </lineage>
</organism>
<name>A0A1X0DEY8_MYCHE</name>
<accession>A0A1X0DEY8</accession>
<reference evidence="1 2" key="1">
    <citation type="submission" date="2017-02" db="EMBL/GenBank/DDBJ databases">
        <title>The new phylogeny of genus Mycobacterium.</title>
        <authorList>
            <person name="Tortoli E."/>
            <person name="Trovato A."/>
            <person name="Cirillo D.M."/>
        </authorList>
    </citation>
    <scope>NUCLEOTIDE SEQUENCE [LARGE SCALE GENOMIC DNA]</scope>
    <source>
        <strain evidence="1 2">DSM 44471</strain>
    </source>
</reference>
<evidence type="ECO:0000313" key="2">
    <source>
        <dbReference type="Proteomes" id="UP000192566"/>
    </source>
</evidence>
<protein>
    <recommendedName>
        <fullName evidence="3">PE-PGRS family protein</fullName>
    </recommendedName>
</protein>
<dbReference type="EMBL" id="MVHR01000030">
    <property type="protein sequence ID" value="ORA70887.1"/>
    <property type="molecule type" value="Genomic_DNA"/>
</dbReference>
<dbReference type="STRING" id="53376.BST25_18270"/>